<protein>
    <recommendedName>
        <fullName evidence="7">Expansin</fullName>
    </recommendedName>
</protein>
<dbReference type="Pfam" id="PF03330">
    <property type="entry name" value="DPBB_1"/>
    <property type="match status" value="1"/>
</dbReference>
<dbReference type="GO" id="GO:0016020">
    <property type="term" value="C:membrane"/>
    <property type="evidence" value="ECO:0007669"/>
    <property type="project" value="UniProtKB-SubCell"/>
</dbReference>
<dbReference type="Gene3D" id="2.40.40.10">
    <property type="entry name" value="RlpA-like domain"/>
    <property type="match status" value="1"/>
</dbReference>
<keyword evidence="5" id="KW-0472">Membrane</keyword>
<proteinExistence type="inferred from homology"/>
<name>A0AAV0PE85_9ROSI</name>
<keyword evidence="3 7" id="KW-0964">Secreted</keyword>
<dbReference type="PANTHER" id="PTHR31867">
    <property type="entry name" value="EXPANSIN-A15"/>
    <property type="match status" value="1"/>
</dbReference>
<dbReference type="Proteomes" id="UP001154282">
    <property type="component" value="Unassembled WGS sequence"/>
</dbReference>
<keyword evidence="2 7" id="KW-0134">Cell wall</keyword>
<keyword evidence="11" id="KW-1185">Reference proteome</keyword>
<dbReference type="CDD" id="cd22274">
    <property type="entry name" value="DPBB_EXPA_N"/>
    <property type="match status" value="1"/>
</dbReference>
<evidence type="ECO:0000256" key="6">
    <source>
        <dbReference type="ARBA" id="ARBA00023316"/>
    </source>
</evidence>
<dbReference type="EMBL" id="CAMGYJ010000008">
    <property type="protein sequence ID" value="CAI0469359.1"/>
    <property type="molecule type" value="Genomic_DNA"/>
</dbReference>
<dbReference type="InterPro" id="IPR036908">
    <property type="entry name" value="RlpA-like_sf"/>
</dbReference>
<accession>A0AAV0PE85</accession>
<dbReference type="SMART" id="SM00837">
    <property type="entry name" value="DPBB_1"/>
    <property type="match status" value="1"/>
</dbReference>
<dbReference type="GO" id="GO:0005576">
    <property type="term" value="C:extracellular region"/>
    <property type="evidence" value="ECO:0007669"/>
    <property type="project" value="InterPro"/>
</dbReference>
<evidence type="ECO:0000256" key="5">
    <source>
        <dbReference type="ARBA" id="ARBA00023136"/>
    </source>
</evidence>
<evidence type="ECO:0000259" key="9">
    <source>
        <dbReference type="PROSITE" id="PS50843"/>
    </source>
</evidence>
<keyword evidence="6 7" id="KW-0961">Cell wall biogenesis/degradation</keyword>
<feature type="signal peptide" evidence="7">
    <location>
        <begin position="1"/>
        <end position="34"/>
    </location>
</feature>
<evidence type="ECO:0000313" key="11">
    <source>
        <dbReference type="Proteomes" id="UP001154282"/>
    </source>
</evidence>
<comment type="similarity">
    <text evidence="1 7">Belongs to the expansin family. Expansin A subfamily.</text>
</comment>
<evidence type="ECO:0000259" key="8">
    <source>
        <dbReference type="PROSITE" id="PS50842"/>
    </source>
</evidence>
<gene>
    <name evidence="10" type="ORF">LITE_LOCUS38141</name>
</gene>
<feature type="chain" id="PRO_5043085095" description="Expansin" evidence="7">
    <location>
        <begin position="35"/>
        <end position="305"/>
    </location>
</feature>
<dbReference type="SUPFAM" id="SSF50685">
    <property type="entry name" value="Barwin-like endoglucanases"/>
    <property type="match status" value="1"/>
</dbReference>
<dbReference type="PROSITE" id="PS50843">
    <property type="entry name" value="EXPANSIN_CBD"/>
    <property type="match status" value="1"/>
</dbReference>
<dbReference type="InterPro" id="IPR007117">
    <property type="entry name" value="Expansin_CBD"/>
</dbReference>
<feature type="domain" description="Expansin-like EG45" evidence="8">
    <location>
        <begin position="77"/>
        <end position="191"/>
    </location>
</feature>
<reference evidence="10" key="1">
    <citation type="submission" date="2022-08" db="EMBL/GenBank/DDBJ databases">
        <authorList>
            <person name="Gutierrez-Valencia J."/>
        </authorList>
    </citation>
    <scope>NUCLEOTIDE SEQUENCE</scope>
</reference>
<evidence type="ECO:0000313" key="10">
    <source>
        <dbReference type="EMBL" id="CAI0469359.1"/>
    </source>
</evidence>
<evidence type="ECO:0000256" key="3">
    <source>
        <dbReference type="ARBA" id="ARBA00022525"/>
    </source>
</evidence>
<comment type="caution">
    <text evidence="10">The sequence shown here is derived from an EMBL/GenBank/DDBJ whole genome shotgun (WGS) entry which is preliminary data.</text>
</comment>
<dbReference type="Gene3D" id="2.60.40.760">
    <property type="entry name" value="Expansin, cellulose-binding-like domain"/>
    <property type="match status" value="1"/>
</dbReference>
<comment type="subcellular location">
    <subcellularLocation>
        <location evidence="7">Secreted</location>
        <location evidence="7">Cell wall</location>
    </subcellularLocation>
    <subcellularLocation>
        <location evidence="7">Membrane</location>
        <topology evidence="7">Peripheral membrane protein</topology>
    </subcellularLocation>
</comment>
<dbReference type="GO" id="GO:0009653">
    <property type="term" value="P:anatomical structure morphogenesis"/>
    <property type="evidence" value="ECO:0007669"/>
    <property type="project" value="UniProtKB-ARBA"/>
</dbReference>
<dbReference type="InterPro" id="IPR007112">
    <property type="entry name" value="Expansin/allergen_DPBB_dom"/>
</dbReference>
<evidence type="ECO:0000256" key="2">
    <source>
        <dbReference type="ARBA" id="ARBA00022512"/>
    </source>
</evidence>
<dbReference type="InterPro" id="IPR002963">
    <property type="entry name" value="Expansin"/>
</dbReference>
<evidence type="ECO:0000256" key="1">
    <source>
        <dbReference type="ARBA" id="ARBA00005392"/>
    </source>
</evidence>
<organism evidence="10 11">
    <name type="scientific">Linum tenue</name>
    <dbReference type="NCBI Taxonomy" id="586396"/>
    <lineage>
        <taxon>Eukaryota</taxon>
        <taxon>Viridiplantae</taxon>
        <taxon>Streptophyta</taxon>
        <taxon>Embryophyta</taxon>
        <taxon>Tracheophyta</taxon>
        <taxon>Spermatophyta</taxon>
        <taxon>Magnoliopsida</taxon>
        <taxon>eudicotyledons</taxon>
        <taxon>Gunneridae</taxon>
        <taxon>Pentapetalae</taxon>
        <taxon>rosids</taxon>
        <taxon>fabids</taxon>
        <taxon>Malpighiales</taxon>
        <taxon>Linaceae</taxon>
        <taxon>Linum</taxon>
    </lineage>
</organism>
<keyword evidence="4 7" id="KW-0732">Signal</keyword>
<dbReference type="InterPro" id="IPR036749">
    <property type="entry name" value="Expansin_CBD_sf"/>
</dbReference>
<dbReference type="PRINTS" id="PR01225">
    <property type="entry name" value="EXPANSNFAMLY"/>
</dbReference>
<dbReference type="AlphaFoldDB" id="A0AAV0PE85"/>
<feature type="domain" description="Expansin-like CBD" evidence="9">
    <location>
        <begin position="201"/>
        <end position="280"/>
    </location>
</feature>
<evidence type="ECO:0000256" key="4">
    <source>
        <dbReference type="ARBA" id="ARBA00022729"/>
    </source>
</evidence>
<dbReference type="PRINTS" id="PR01226">
    <property type="entry name" value="EXPANSIN"/>
</dbReference>
<dbReference type="Pfam" id="PF01357">
    <property type="entry name" value="Expansin_C"/>
    <property type="match status" value="1"/>
</dbReference>
<sequence length="305" mass="33634">MTTTTTSFRKYVSIPAAWILLVLAISSLPDDCRAYKKDSIFHAVSRHGKAKASKPVLPGPWKKAHATFYDGSPSSFGGACDFKDVVQEGYGMNTAALSGALFKGGEACGACFELKCVDNPQFCRLGHPTLHVTATDHCPPNPSLPNDNGGWCNPPLEHFDIAHPAFGQLAEEKSGIIPVEYRRVPCQKRGGIRFTILGNPWFIQVIVTNVAGAGDVKSVMVKGDKVPWTRMERDWGETWKTGVHELGKSLSFRVKASDGRYMTSMHVVPSDWQFGQTFEGRNFKTGRRSRRFKSGGKRRKDVGQL</sequence>
<dbReference type="InterPro" id="IPR009009">
    <property type="entry name" value="RlpA-like_DPBB"/>
</dbReference>
<comment type="function">
    <text evidence="7">Causes loosening and extension of plant cell walls by disrupting non-covalent bonding between cellulose microfibrils and matrix glucans. No enzymatic activity has been found.</text>
</comment>
<dbReference type="SUPFAM" id="SSF49590">
    <property type="entry name" value="PHL pollen allergen"/>
    <property type="match status" value="1"/>
</dbReference>
<dbReference type="GO" id="GO:0009664">
    <property type="term" value="P:plant-type cell wall organization"/>
    <property type="evidence" value="ECO:0007669"/>
    <property type="project" value="InterPro"/>
</dbReference>
<dbReference type="InterPro" id="IPR007118">
    <property type="entry name" value="Expan_Lol_pI"/>
</dbReference>
<evidence type="ECO:0000256" key="7">
    <source>
        <dbReference type="RuleBase" id="RU365023"/>
    </source>
</evidence>
<dbReference type="PROSITE" id="PS50842">
    <property type="entry name" value="EXPANSIN_EG45"/>
    <property type="match status" value="1"/>
</dbReference>